<name>A0A1T5HT58_9BACT</name>
<dbReference type="SUPFAM" id="SSF53850">
    <property type="entry name" value="Periplasmic binding protein-like II"/>
    <property type="match status" value="1"/>
</dbReference>
<gene>
    <name evidence="1" type="ORF">SAMN03080601_02984</name>
</gene>
<dbReference type="Pfam" id="PF13531">
    <property type="entry name" value="SBP_bac_11"/>
    <property type="match status" value="1"/>
</dbReference>
<reference evidence="1 2" key="1">
    <citation type="submission" date="2017-02" db="EMBL/GenBank/DDBJ databases">
        <authorList>
            <person name="Peterson S.W."/>
        </authorList>
    </citation>
    <scope>NUCLEOTIDE SEQUENCE [LARGE SCALE GENOMIC DNA]</scope>
    <source>
        <strain evidence="1 2">DSM 24412</strain>
    </source>
</reference>
<accession>A0A1T5HT58</accession>
<protein>
    <submittedName>
        <fullName evidence="1">ABC-type molybdate transport system, substrate-binding protein</fullName>
    </submittedName>
</protein>
<keyword evidence="2" id="KW-1185">Reference proteome</keyword>
<dbReference type="STRING" id="889453.SAMN03080601_02984"/>
<evidence type="ECO:0000313" key="2">
    <source>
        <dbReference type="Proteomes" id="UP000191055"/>
    </source>
</evidence>
<dbReference type="Proteomes" id="UP000191055">
    <property type="component" value="Unassembled WGS sequence"/>
</dbReference>
<dbReference type="GO" id="GO:0030973">
    <property type="term" value="F:molybdate ion binding"/>
    <property type="evidence" value="ECO:0007669"/>
    <property type="project" value="TreeGrafter"/>
</dbReference>
<dbReference type="EMBL" id="FUYV01000020">
    <property type="protein sequence ID" value="SKC23700.1"/>
    <property type="molecule type" value="Genomic_DNA"/>
</dbReference>
<dbReference type="AlphaFoldDB" id="A0A1T5HT58"/>
<evidence type="ECO:0000313" key="1">
    <source>
        <dbReference type="EMBL" id="SKC23700.1"/>
    </source>
</evidence>
<organism evidence="1 2">
    <name type="scientific">Alkalitalea saponilacus</name>
    <dbReference type="NCBI Taxonomy" id="889453"/>
    <lineage>
        <taxon>Bacteria</taxon>
        <taxon>Pseudomonadati</taxon>
        <taxon>Bacteroidota</taxon>
        <taxon>Bacteroidia</taxon>
        <taxon>Marinilabiliales</taxon>
        <taxon>Marinilabiliaceae</taxon>
        <taxon>Alkalitalea</taxon>
    </lineage>
</organism>
<dbReference type="PANTHER" id="PTHR30632:SF0">
    <property type="entry name" value="SULFATE-BINDING PROTEIN"/>
    <property type="match status" value="1"/>
</dbReference>
<dbReference type="Gene3D" id="3.40.190.10">
    <property type="entry name" value="Periplasmic binding protein-like II"/>
    <property type="match status" value="2"/>
</dbReference>
<dbReference type="PANTHER" id="PTHR30632">
    <property type="entry name" value="MOLYBDATE-BINDING PERIPLASMIC PROTEIN"/>
    <property type="match status" value="1"/>
</dbReference>
<dbReference type="InterPro" id="IPR050682">
    <property type="entry name" value="ModA/WtpA"/>
</dbReference>
<dbReference type="GO" id="GO:0015689">
    <property type="term" value="P:molybdate ion transport"/>
    <property type="evidence" value="ECO:0007669"/>
    <property type="project" value="TreeGrafter"/>
</dbReference>
<sequence length="254" mass="28096">MPNGEPDADKGIPELVIYVENGMVPAMVDLVEIFESQYQTRVRIQNGDAFTLAGMVNRWEEGDLFIPDSHRGLQILHEKKLDAILDSLFLGYNQLAFYVSKGNPSDFEGTLNCLSNNRHMVILANPETSSLGYVTRQLLMNHNLFQNVSGNILALAIDNRRLTSAVINGDASVTIDWVSSYYRNSTKVYADTIHINGTTPGHEIYAAVLSTTNNAPLAYAFLALLSSEKGLGVLGYYGINKQRRINIADGAFFE</sequence>
<proteinExistence type="predicted"/>